<sequence length="181" mass="20345">MLSASDTKAKVSTRVATSSDEKNIDRIHAMIHEAFRTEKSWATEAHIVSGERITKDALKEIVCDDKQPFILAELQDSGETKIVGCIRIQDLVDPKEKLLGLFSVDPAYQSKGIGGTLVATALDRMKGKQERAVIWVLCSRADVLAWYQRLGFYKTGETEPFPWPHLLKQKGIYLQVLKKDL</sequence>
<keyword evidence="2" id="KW-0808">Transferase</keyword>
<evidence type="ECO:0000313" key="3">
    <source>
        <dbReference type="Proteomes" id="UP000193498"/>
    </source>
</evidence>
<evidence type="ECO:0000259" key="1">
    <source>
        <dbReference type="PROSITE" id="PS51186"/>
    </source>
</evidence>
<dbReference type="Gene3D" id="3.40.630.30">
    <property type="match status" value="1"/>
</dbReference>
<dbReference type="PROSITE" id="PS51186">
    <property type="entry name" value="GNAT"/>
    <property type="match status" value="1"/>
</dbReference>
<proteinExistence type="predicted"/>
<dbReference type="InParanoid" id="A0A1Y1Z403"/>
<reference evidence="2 3" key="1">
    <citation type="submission" date="2016-07" db="EMBL/GenBank/DDBJ databases">
        <title>Pervasive Adenine N6-methylation of Active Genes in Fungi.</title>
        <authorList>
            <consortium name="DOE Joint Genome Institute"/>
            <person name="Mondo S.J."/>
            <person name="Dannebaum R.O."/>
            <person name="Kuo R.C."/>
            <person name="Labutti K."/>
            <person name="Haridas S."/>
            <person name="Kuo A."/>
            <person name="Salamov A."/>
            <person name="Ahrendt S.R."/>
            <person name="Lipzen A."/>
            <person name="Sullivan W."/>
            <person name="Andreopoulos W.B."/>
            <person name="Clum A."/>
            <person name="Lindquist E."/>
            <person name="Daum C."/>
            <person name="Ramamoorthy G.K."/>
            <person name="Gryganskyi A."/>
            <person name="Culley D."/>
            <person name="Magnuson J.K."/>
            <person name="James T.Y."/>
            <person name="O'Malley M.A."/>
            <person name="Stajich J.E."/>
            <person name="Spatafora J.W."/>
            <person name="Visel A."/>
            <person name="Grigoriev I.V."/>
        </authorList>
    </citation>
    <scope>NUCLEOTIDE SEQUENCE [LARGE SCALE GENOMIC DNA]</scope>
    <source>
        <strain evidence="2 3">CBS 931.73</strain>
    </source>
</reference>
<keyword evidence="3" id="KW-1185">Reference proteome</keyword>
<dbReference type="Pfam" id="PF00583">
    <property type="entry name" value="Acetyltransf_1"/>
    <property type="match status" value="1"/>
</dbReference>
<dbReference type="CDD" id="cd04301">
    <property type="entry name" value="NAT_SF"/>
    <property type="match status" value="1"/>
</dbReference>
<comment type="caution">
    <text evidence="2">The sequence shown here is derived from an EMBL/GenBank/DDBJ whole genome shotgun (WGS) entry which is preliminary data.</text>
</comment>
<evidence type="ECO:0000313" key="2">
    <source>
        <dbReference type="EMBL" id="ORY05001.1"/>
    </source>
</evidence>
<dbReference type="Proteomes" id="UP000193498">
    <property type="component" value="Unassembled WGS sequence"/>
</dbReference>
<dbReference type="GO" id="GO:0016747">
    <property type="term" value="F:acyltransferase activity, transferring groups other than amino-acyl groups"/>
    <property type="evidence" value="ECO:0007669"/>
    <property type="project" value="InterPro"/>
</dbReference>
<dbReference type="InterPro" id="IPR016181">
    <property type="entry name" value="Acyl_CoA_acyltransferase"/>
</dbReference>
<dbReference type="OrthoDB" id="5689at2759"/>
<dbReference type="SUPFAM" id="SSF55729">
    <property type="entry name" value="Acyl-CoA N-acyltransferases (Nat)"/>
    <property type="match status" value="1"/>
</dbReference>
<accession>A0A1Y1Z403</accession>
<dbReference type="InterPro" id="IPR000182">
    <property type="entry name" value="GNAT_dom"/>
</dbReference>
<feature type="domain" description="N-acetyltransferase" evidence="1">
    <location>
        <begin position="11"/>
        <end position="173"/>
    </location>
</feature>
<keyword evidence="2" id="KW-0012">Acyltransferase</keyword>
<dbReference type="PANTHER" id="PTHR43617:SF9">
    <property type="entry name" value="GNAT FAMILY ACETYLTRANSFERASE"/>
    <property type="match status" value="1"/>
</dbReference>
<dbReference type="EMBL" id="MCFE01000029">
    <property type="protein sequence ID" value="ORY05001.1"/>
    <property type="molecule type" value="Genomic_DNA"/>
</dbReference>
<name>A0A1Y1Z403_9FUNG</name>
<dbReference type="InterPro" id="IPR050276">
    <property type="entry name" value="MshD_Acetyltransferase"/>
</dbReference>
<protein>
    <submittedName>
        <fullName evidence="2">Acyl-CoA N-acyltransferase</fullName>
    </submittedName>
</protein>
<dbReference type="PANTHER" id="PTHR43617">
    <property type="entry name" value="L-AMINO ACID N-ACETYLTRANSFERASE"/>
    <property type="match status" value="1"/>
</dbReference>
<dbReference type="STRING" id="1314790.A0A1Y1Z403"/>
<organism evidence="2 3">
    <name type="scientific">Basidiobolus meristosporus CBS 931.73</name>
    <dbReference type="NCBI Taxonomy" id="1314790"/>
    <lineage>
        <taxon>Eukaryota</taxon>
        <taxon>Fungi</taxon>
        <taxon>Fungi incertae sedis</taxon>
        <taxon>Zoopagomycota</taxon>
        <taxon>Entomophthoromycotina</taxon>
        <taxon>Basidiobolomycetes</taxon>
        <taxon>Basidiobolales</taxon>
        <taxon>Basidiobolaceae</taxon>
        <taxon>Basidiobolus</taxon>
    </lineage>
</organism>
<gene>
    <name evidence="2" type="ORF">K493DRAFT_311141</name>
</gene>
<dbReference type="AlphaFoldDB" id="A0A1Y1Z403"/>